<keyword evidence="1" id="KW-0732">Signal</keyword>
<feature type="signal peptide" evidence="1">
    <location>
        <begin position="1"/>
        <end position="29"/>
    </location>
</feature>
<proteinExistence type="predicted"/>
<organism evidence="2 3">
    <name type="scientific">Penicillium polonicum</name>
    <dbReference type="NCBI Taxonomy" id="60169"/>
    <lineage>
        <taxon>Eukaryota</taxon>
        <taxon>Fungi</taxon>
        <taxon>Dikarya</taxon>
        <taxon>Ascomycota</taxon>
        <taxon>Pezizomycotina</taxon>
        <taxon>Eurotiomycetes</taxon>
        <taxon>Eurotiomycetidae</taxon>
        <taxon>Eurotiales</taxon>
        <taxon>Aspergillaceae</taxon>
        <taxon>Penicillium</taxon>
    </lineage>
</organism>
<dbReference type="Proteomes" id="UP000191408">
    <property type="component" value="Unassembled WGS sequence"/>
</dbReference>
<dbReference type="Gene3D" id="3.10.180.10">
    <property type="entry name" value="2,3-Dihydroxybiphenyl 1,2-Dioxygenase, domain 1"/>
    <property type="match status" value="1"/>
</dbReference>
<dbReference type="STRING" id="60169.A0A1V6N5Z1"/>
<dbReference type="InterPro" id="IPR029068">
    <property type="entry name" value="Glyas_Bleomycin-R_OHBP_Dase"/>
</dbReference>
<sequence>MTPQSNAHVKVAGGLVFPFWLVVPDAAEAQAYLEAQGLAILKRVGEAAEDFTGPVPNSMGIGKVAGLHLKAKRALVEVQRLIGFEMFLMVTDPHGNVVEIQQQDV</sequence>
<evidence type="ECO:0000313" key="3">
    <source>
        <dbReference type="Proteomes" id="UP000191408"/>
    </source>
</evidence>
<name>A0A1V6N5Z1_PENPO</name>
<accession>A0A1V6N5Z1</accession>
<feature type="chain" id="PRO_5012980537" description="VOC domain-containing protein" evidence="1">
    <location>
        <begin position="30"/>
        <end position="105"/>
    </location>
</feature>
<comment type="caution">
    <text evidence="2">The sequence shown here is derived from an EMBL/GenBank/DDBJ whole genome shotgun (WGS) entry which is preliminary data.</text>
</comment>
<evidence type="ECO:0000313" key="2">
    <source>
        <dbReference type="EMBL" id="OQD60023.1"/>
    </source>
</evidence>
<evidence type="ECO:0000256" key="1">
    <source>
        <dbReference type="SAM" id="SignalP"/>
    </source>
</evidence>
<evidence type="ECO:0008006" key="4">
    <source>
        <dbReference type="Google" id="ProtNLM"/>
    </source>
</evidence>
<dbReference type="OrthoDB" id="16820at2759"/>
<keyword evidence="3" id="KW-1185">Reference proteome</keyword>
<reference evidence="3" key="1">
    <citation type="journal article" date="2017" name="Nat. Microbiol.">
        <title>Global analysis of biosynthetic gene clusters reveals vast potential of secondary metabolite production in Penicillium species.</title>
        <authorList>
            <person name="Nielsen J.C."/>
            <person name="Grijseels S."/>
            <person name="Prigent S."/>
            <person name="Ji B."/>
            <person name="Dainat J."/>
            <person name="Nielsen K.F."/>
            <person name="Frisvad J.C."/>
            <person name="Workman M."/>
            <person name="Nielsen J."/>
        </authorList>
    </citation>
    <scope>NUCLEOTIDE SEQUENCE [LARGE SCALE GENOMIC DNA]</scope>
    <source>
        <strain evidence="3">IBT 4502</strain>
    </source>
</reference>
<gene>
    <name evidence="2" type="ORF">PENPOL_c033G05542</name>
</gene>
<protein>
    <recommendedName>
        <fullName evidence="4">VOC domain-containing protein</fullName>
    </recommendedName>
</protein>
<dbReference type="EMBL" id="MDYM01000033">
    <property type="protein sequence ID" value="OQD60023.1"/>
    <property type="molecule type" value="Genomic_DNA"/>
</dbReference>
<dbReference type="AlphaFoldDB" id="A0A1V6N5Z1"/>